<evidence type="ECO:0000313" key="2">
    <source>
        <dbReference type="EMBL" id="KAK1689626.1"/>
    </source>
</evidence>
<feature type="region of interest" description="Disordered" evidence="1">
    <location>
        <begin position="1"/>
        <end position="41"/>
    </location>
</feature>
<reference evidence="2" key="1">
    <citation type="submission" date="2021-06" db="EMBL/GenBank/DDBJ databases">
        <title>Comparative genomics, transcriptomics and evolutionary studies reveal genomic signatures of adaptation to plant cell wall in hemibiotrophic fungi.</title>
        <authorList>
            <consortium name="DOE Joint Genome Institute"/>
            <person name="Baroncelli R."/>
            <person name="Diaz J.F."/>
            <person name="Benocci T."/>
            <person name="Peng M."/>
            <person name="Battaglia E."/>
            <person name="Haridas S."/>
            <person name="Andreopoulos W."/>
            <person name="Labutti K."/>
            <person name="Pangilinan J."/>
            <person name="Floch G.L."/>
            <person name="Makela M.R."/>
            <person name="Henrissat B."/>
            <person name="Grigoriev I.V."/>
            <person name="Crouch J.A."/>
            <person name="De Vries R.P."/>
            <person name="Sukno S.A."/>
            <person name="Thon M.R."/>
        </authorList>
    </citation>
    <scope>NUCLEOTIDE SEQUENCE</scope>
    <source>
        <strain evidence="2">CBS 193.32</strain>
    </source>
</reference>
<name>A0AAJ0AV95_9PEZI</name>
<evidence type="ECO:0000256" key="1">
    <source>
        <dbReference type="SAM" id="MobiDB-lite"/>
    </source>
</evidence>
<proteinExistence type="predicted"/>
<dbReference type="AlphaFoldDB" id="A0AAJ0AV95"/>
<evidence type="ECO:0000313" key="3">
    <source>
        <dbReference type="Proteomes" id="UP001224890"/>
    </source>
</evidence>
<organism evidence="2 3">
    <name type="scientific">Colletotrichum godetiae</name>
    <dbReference type="NCBI Taxonomy" id="1209918"/>
    <lineage>
        <taxon>Eukaryota</taxon>
        <taxon>Fungi</taxon>
        <taxon>Dikarya</taxon>
        <taxon>Ascomycota</taxon>
        <taxon>Pezizomycotina</taxon>
        <taxon>Sordariomycetes</taxon>
        <taxon>Hypocreomycetidae</taxon>
        <taxon>Glomerellales</taxon>
        <taxon>Glomerellaceae</taxon>
        <taxon>Colletotrichum</taxon>
        <taxon>Colletotrichum acutatum species complex</taxon>
    </lineage>
</organism>
<gene>
    <name evidence="2" type="ORF">BDP55DRAFT_628928</name>
</gene>
<keyword evidence="3" id="KW-1185">Reference proteome</keyword>
<comment type="caution">
    <text evidence="2">The sequence shown here is derived from an EMBL/GenBank/DDBJ whole genome shotgun (WGS) entry which is preliminary data.</text>
</comment>
<dbReference type="Proteomes" id="UP001224890">
    <property type="component" value="Unassembled WGS sequence"/>
</dbReference>
<dbReference type="EMBL" id="JAHMHR010000008">
    <property type="protein sequence ID" value="KAK1689626.1"/>
    <property type="molecule type" value="Genomic_DNA"/>
</dbReference>
<dbReference type="GeneID" id="85456483"/>
<sequence>MSPIRPKAPKTPEAPQHAEPSPTSQLATSPASSMPSSLMDSKRLLEEETLVVDLVTTDEVVLPAQLPQTVAIPSGPQPPKPKTSTIQPLKRIRRPDIEKGTKIILSGLDE</sequence>
<accession>A0AAJ0AV95</accession>
<dbReference type="RefSeq" id="XP_060433321.1">
    <property type="nucleotide sequence ID" value="XM_060571957.1"/>
</dbReference>
<protein>
    <submittedName>
        <fullName evidence="2">Uncharacterized protein</fullName>
    </submittedName>
</protein>
<feature type="compositionally biased region" description="Polar residues" evidence="1">
    <location>
        <begin position="21"/>
        <end position="39"/>
    </location>
</feature>